<organism evidence="4 5">
    <name type="scientific">Tissierella carlieri</name>
    <dbReference type="NCBI Taxonomy" id="689904"/>
    <lineage>
        <taxon>Bacteria</taxon>
        <taxon>Bacillati</taxon>
        <taxon>Bacillota</taxon>
        <taxon>Tissierellia</taxon>
        <taxon>Tissierellales</taxon>
        <taxon>Tissierellaceae</taxon>
        <taxon>Tissierella</taxon>
    </lineage>
</organism>
<accession>A0ABT1SC33</accession>
<dbReference type="RefSeq" id="WP_256311845.1">
    <property type="nucleotide sequence ID" value="NZ_JANGAC010000009.1"/>
</dbReference>
<dbReference type="PANTHER" id="PTHR11527">
    <property type="entry name" value="HEAT-SHOCK PROTEIN 20 FAMILY MEMBER"/>
    <property type="match status" value="1"/>
</dbReference>
<dbReference type="InterPro" id="IPR002068">
    <property type="entry name" value="A-crystallin/Hsp20_dom"/>
</dbReference>
<evidence type="ECO:0000256" key="2">
    <source>
        <dbReference type="RuleBase" id="RU003616"/>
    </source>
</evidence>
<dbReference type="PROSITE" id="PS01031">
    <property type="entry name" value="SHSP"/>
    <property type="match status" value="1"/>
</dbReference>
<dbReference type="EMBL" id="JANGAC010000009">
    <property type="protein sequence ID" value="MCQ4924020.1"/>
    <property type="molecule type" value="Genomic_DNA"/>
</dbReference>
<evidence type="ECO:0000256" key="1">
    <source>
        <dbReference type="PROSITE-ProRule" id="PRU00285"/>
    </source>
</evidence>
<feature type="domain" description="SHSP" evidence="3">
    <location>
        <begin position="38"/>
        <end position="148"/>
    </location>
</feature>
<reference evidence="4 5" key="1">
    <citation type="submission" date="2022-06" db="EMBL/GenBank/DDBJ databases">
        <title>Isolation of gut microbiota from human fecal samples.</title>
        <authorList>
            <person name="Pamer E.G."/>
            <person name="Barat B."/>
            <person name="Waligurski E."/>
            <person name="Medina S."/>
            <person name="Paddock L."/>
            <person name="Mostad J."/>
        </authorList>
    </citation>
    <scope>NUCLEOTIDE SEQUENCE [LARGE SCALE GENOMIC DNA]</scope>
    <source>
        <strain evidence="4 5">DFI.7.95</strain>
    </source>
</reference>
<dbReference type="Proteomes" id="UP001524478">
    <property type="component" value="Unassembled WGS sequence"/>
</dbReference>
<name>A0ABT1SC33_9FIRM</name>
<evidence type="ECO:0000259" key="3">
    <source>
        <dbReference type="PROSITE" id="PS01031"/>
    </source>
</evidence>
<proteinExistence type="inferred from homology"/>
<dbReference type="InterPro" id="IPR031107">
    <property type="entry name" value="Small_HSP"/>
</dbReference>
<comment type="similarity">
    <text evidence="1 2">Belongs to the small heat shock protein (HSP20) family.</text>
</comment>
<keyword evidence="5" id="KW-1185">Reference proteome</keyword>
<dbReference type="SUPFAM" id="SSF49764">
    <property type="entry name" value="HSP20-like chaperones"/>
    <property type="match status" value="1"/>
</dbReference>
<dbReference type="Gene3D" id="2.60.40.790">
    <property type="match status" value="1"/>
</dbReference>
<comment type="caution">
    <text evidence="4">The sequence shown here is derived from an EMBL/GenBank/DDBJ whole genome shotgun (WGS) entry which is preliminary data.</text>
</comment>
<evidence type="ECO:0000313" key="5">
    <source>
        <dbReference type="Proteomes" id="UP001524478"/>
    </source>
</evidence>
<dbReference type="CDD" id="cd06471">
    <property type="entry name" value="ACD_LpsHSP_like"/>
    <property type="match status" value="1"/>
</dbReference>
<protein>
    <submittedName>
        <fullName evidence="4">Hsp20/alpha crystallin family protein</fullName>
    </submittedName>
</protein>
<dbReference type="InterPro" id="IPR008978">
    <property type="entry name" value="HSP20-like_chaperone"/>
</dbReference>
<dbReference type="Pfam" id="PF00011">
    <property type="entry name" value="HSP20"/>
    <property type="match status" value="1"/>
</dbReference>
<evidence type="ECO:0000313" key="4">
    <source>
        <dbReference type="EMBL" id="MCQ4924020.1"/>
    </source>
</evidence>
<gene>
    <name evidence="4" type="ORF">NE686_13040</name>
</gene>
<sequence length="148" mass="16999">MSGLVPFNRRNTSIFNSRFEDLYNIMDDFFNYNWSSNRIGGNGSFKIDIQENDKEYIVEAALPGVKKEEIDIQLNDGRLSISVARDENISEEKKNYVYKETKYCSMSRGIYLDEARSDGVKAKLDNGVLHITVPKKENTGNTKKIEIE</sequence>